<keyword evidence="2" id="KW-1185">Reference proteome</keyword>
<evidence type="ECO:0000313" key="2">
    <source>
        <dbReference type="Proteomes" id="UP000290637"/>
    </source>
</evidence>
<dbReference type="EMBL" id="CP035913">
    <property type="protein sequence ID" value="QBE65905.1"/>
    <property type="molecule type" value="Genomic_DNA"/>
</dbReference>
<dbReference type="AlphaFoldDB" id="A0A4P6L3P5"/>
<accession>A0A4P6L3P5</accession>
<dbReference type="Proteomes" id="UP000290637">
    <property type="component" value="Chromosome"/>
</dbReference>
<sequence length="59" mass="6342">MRNRRLCWLSLPSKSIPVLISEFIGEMKGGVDCEDDLAAGCATAVLGSHGIIANYFSNN</sequence>
<gene>
    <name evidence="1" type="ORF">EWM63_25380</name>
</gene>
<protein>
    <submittedName>
        <fullName evidence="1">Uncharacterized protein</fullName>
    </submittedName>
</protein>
<dbReference type="RefSeq" id="WP_130189014.1">
    <property type="nucleotide sequence ID" value="NZ_CP035913.1"/>
</dbReference>
<reference evidence="1 2" key="1">
    <citation type="submission" date="2019-02" db="EMBL/GenBank/DDBJ databases">
        <title>Draft Genome Sequences of Six Type Strains of the Genus Massilia.</title>
        <authorList>
            <person name="Miess H."/>
            <person name="Frediansyhah A."/>
            <person name="Gross H."/>
        </authorList>
    </citation>
    <scope>NUCLEOTIDE SEQUENCE [LARGE SCALE GENOMIC DNA]</scope>
    <source>
        <strain evidence="1 2">DSM 17473</strain>
    </source>
</reference>
<proteinExistence type="predicted"/>
<name>A0A4P6L3P5_9BURK</name>
<organism evidence="1 2">
    <name type="scientific">Pseudoduganella lutea</name>
    <dbReference type="NCBI Taxonomy" id="321985"/>
    <lineage>
        <taxon>Bacteria</taxon>
        <taxon>Pseudomonadati</taxon>
        <taxon>Pseudomonadota</taxon>
        <taxon>Betaproteobacteria</taxon>
        <taxon>Burkholderiales</taxon>
        <taxon>Oxalobacteraceae</taxon>
        <taxon>Telluria group</taxon>
        <taxon>Pseudoduganella</taxon>
    </lineage>
</organism>
<dbReference type="KEGG" id="plue:EWM63_25380"/>
<evidence type="ECO:0000313" key="1">
    <source>
        <dbReference type="EMBL" id="QBE65905.1"/>
    </source>
</evidence>